<protein>
    <submittedName>
        <fullName evidence="1">Uncharacterized protein</fullName>
    </submittedName>
</protein>
<organism evidence="1 2">
    <name type="scientific">Candidatus Riesia pediculischaeffi PTSU</name>
    <dbReference type="NCBI Taxonomy" id="1401651"/>
    <lineage>
        <taxon>Bacteria</taxon>
        <taxon>Pseudomonadati</taxon>
        <taxon>Pseudomonadota</taxon>
        <taxon>Gammaproteobacteria</taxon>
        <taxon>Enterobacterales</taxon>
        <taxon>Enterobacteriaceae</taxon>
        <taxon>Candidatus Riesia</taxon>
    </lineage>
</organism>
<accession>A0A0C1V8T5</accession>
<evidence type="ECO:0000313" key="2">
    <source>
        <dbReference type="Proteomes" id="UP000054529"/>
    </source>
</evidence>
<sequence length="53" mass="6632">MNLIFKKLLRQIVFDNPIMLKRNNFVIRSKRKIKKIKKRWRKSIFLNFIKQIS</sequence>
<dbReference type="HOGENOM" id="CLU_3059691_0_0_6"/>
<name>A0A0C1V8T5_9ENTR</name>
<dbReference type="EMBL" id="AWXV01000002">
    <property type="protein sequence ID" value="KIE64248.1"/>
    <property type="molecule type" value="Genomic_DNA"/>
</dbReference>
<comment type="caution">
    <text evidence="1">The sequence shown here is derived from an EMBL/GenBank/DDBJ whole genome shotgun (WGS) entry which is preliminary data.</text>
</comment>
<proteinExistence type="predicted"/>
<gene>
    <name evidence="1" type="ORF">P689_119219</name>
</gene>
<dbReference type="Proteomes" id="UP000054529">
    <property type="component" value="Unassembled WGS sequence"/>
</dbReference>
<dbReference type="AlphaFoldDB" id="A0A0C1V8T5"/>
<evidence type="ECO:0000313" key="1">
    <source>
        <dbReference type="EMBL" id="KIE64248.1"/>
    </source>
</evidence>
<reference evidence="1 2" key="1">
    <citation type="journal article" date="2014" name="G3 (Bethesda)">
        <title>Genome sequence of Candidatus Riesia pediculischaeffi, endosymbiont of chimpanzee lice, and genomic comparison of recently acquired endosymbionts from human and chimpanzee lice.</title>
        <authorList>
            <person name="Boyd B.M."/>
            <person name="Allen J.M."/>
            <person name="de Crecy-Lagard V."/>
            <person name="Reed D.L."/>
        </authorList>
    </citation>
    <scope>NUCLEOTIDE SEQUENCE [LARGE SCALE GENOMIC DNA]</scope>
    <source>
        <strain evidence="1 2">PTSU</strain>
    </source>
</reference>